<dbReference type="PANTHER" id="PTHR39613:SF1">
    <property type="entry name" value="ANCHORED CELL WALL PROTEIN, PUTATIVE (AFU_ORTHOLOGUE AFUA_4G08960)-RELATED"/>
    <property type="match status" value="1"/>
</dbReference>
<dbReference type="InterPro" id="IPR018620">
    <property type="entry name" value="Ubiquitin3-bd_protein_But2_C"/>
</dbReference>
<evidence type="ECO:0000313" key="3">
    <source>
        <dbReference type="EMBL" id="OAX80997.1"/>
    </source>
</evidence>
<gene>
    <name evidence="3" type="ORF">ACJ72_04661</name>
</gene>
<proteinExistence type="predicted"/>
<dbReference type="PANTHER" id="PTHR39613">
    <property type="entry name" value="ANCHORED CELL WALL PROTEIN, PUTATIVE (AFU_ORTHOLOGUE AFUA_4G08960)-RELATED"/>
    <property type="match status" value="1"/>
</dbReference>
<evidence type="ECO:0000313" key="4">
    <source>
        <dbReference type="Proteomes" id="UP000091918"/>
    </source>
</evidence>
<name>A0A1B7NWK5_9EURO</name>
<protein>
    <recommendedName>
        <fullName evidence="2">Ubiquitin 3 binding protein But2 C-terminal domain-containing protein</fullName>
    </recommendedName>
</protein>
<dbReference type="Proteomes" id="UP000091918">
    <property type="component" value="Unassembled WGS sequence"/>
</dbReference>
<evidence type="ECO:0000256" key="1">
    <source>
        <dbReference type="SAM" id="SignalP"/>
    </source>
</evidence>
<evidence type="ECO:0000259" key="2">
    <source>
        <dbReference type="Pfam" id="PF09792"/>
    </source>
</evidence>
<sequence length="193" mass="21077">MKLIYAIAISLLAFGAKSQKYKPHLANPAAPRNVAHSLGPLQNNSKSCPGELIKDFEFPHLIIPIDSEAPAVARGTSYNGTITPTVSSIFNFDIPYASQGLTCDLWFLFPERKYLFSGDGMVKFSRLAAPAMLTTSYANSPVVQEELQSTTLIPGQKYNVTSFECPAGQAIAFRMDSAGSTELNYFQDFNNPP</sequence>
<keyword evidence="1" id="KW-0732">Signal</keyword>
<accession>A0A1B7NWK5</accession>
<feature type="signal peptide" evidence="1">
    <location>
        <begin position="1"/>
        <end position="18"/>
    </location>
</feature>
<reference evidence="3 4" key="1">
    <citation type="submission" date="2015-07" db="EMBL/GenBank/DDBJ databases">
        <title>Emmonsia species relationships and genome sequence.</title>
        <authorList>
            <person name="Cuomo C.A."/>
            <person name="Schwartz I.S."/>
            <person name="Kenyon C."/>
            <person name="de Hoog G.S."/>
            <person name="Govender N.P."/>
            <person name="Botha A."/>
            <person name="Moreno L."/>
            <person name="de Vries M."/>
            <person name="Munoz J.F."/>
            <person name="Stielow J.B."/>
        </authorList>
    </citation>
    <scope>NUCLEOTIDE SEQUENCE [LARGE SCALE GENOMIC DNA]</scope>
    <source>
        <strain evidence="3 4">CBS 136260</strain>
    </source>
</reference>
<feature type="chain" id="PRO_5008598251" description="Ubiquitin 3 binding protein But2 C-terminal domain-containing protein" evidence="1">
    <location>
        <begin position="19"/>
        <end position="193"/>
    </location>
</feature>
<dbReference type="AlphaFoldDB" id="A0A1B7NWK5"/>
<organism evidence="3 4">
    <name type="scientific">Emergomyces africanus</name>
    <dbReference type="NCBI Taxonomy" id="1955775"/>
    <lineage>
        <taxon>Eukaryota</taxon>
        <taxon>Fungi</taxon>
        <taxon>Dikarya</taxon>
        <taxon>Ascomycota</taxon>
        <taxon>Pezizomycotina</taxon>
        <taxon>Eurotiomycetes</taxon>
        <taxon>Eurotiomycetidae</taxon>
        <taxon>Onygenales</taxon>
        <taxon>Ajellomycetaceae</taxon>
        <taxon>Emergomyces</taxon>
    </lineage>
</organism>
<keyword evidence="4" id="KW-1185">Reference proteome</keyword>
<comment type="caution">
    <text evidence="3">The sequence shown here is derived from an EMBL/GenBank/DDBJ whole genome shotgun (WGS) entry which is preliminary data.</text>
</comment>
<dbReference type="EMBL" id="LGUA01000570">
    <property type="protein sequence ID" value="OAX80997.1"/>
    <property type="molecule type" value="Genomic_DNA"/>
</dbReference>
<dbReference type="STRING" id="1658172.A0A1B7NWK5"/>
<dbReference type="OrthoDB" id="4657524at2759"/>
<feature type="domain" description="Ubiquitin 3 binding protein But2 C-terminal" evidence="2">
    <location>
        <begin position="57"/>
        <end position="190"/>
    </location>
</feature>
<dbReference type="Pfam" id="PF09792">
    <property type="entry name" value="But2"/>
    <property type="match status" value="1"/>
</dbReference>